<evidence type="ECO:0000313" key="2">
    <source>
        <dbReference type="Proteomes" id="UP000039324"/>
    </source>
</evidence>
<accession>A0A0G4IHP7</accession>
<dbReference type="OMA" id="SVFKWEY"/>
<protein>
    <submittedName>
        <fullName evidence="1">Uncharacterized protein</fullName>
    </submittedName>
</protein>
<dbReference type="AlphaFoldDB" id="A0A0G4IHP7"/>
<name>A0A0G4IHP7_PLABS</name>
<sequence length="442" mass="48768">LCLAACRPRRRCSARRHFGIDGGWGMMPVRVRVVVAVVLLAAWAVGAAAPPTVIWMAPFWSGGGYCSEAIDFVLAMQDAGLDVAIRHHGDSVDRGFVAGLDASTRSRLKAMENRFYSLPSTSSAIVVCHSEPGAWAPALYHTSECPPRSGAAVTIGRTMFETDRLPDGWPPRLDRMDRIWVPTDHMKGIMAPLVSKTIVEVVPEPVDTDWFRPDGPRMARPGPCASASSVFLSIFKWEPRKAWDILVEAYAKEFAGDGDSVCLMILTHGYHSTTNDYAGEIGRVLREKHGLSPPETLVVLPEGLPNEQMPSLYRAADVFVLPSRGEGWGRPHVEAMACGIPIIATNWSGPTAFMTEANGYPLRYDGMDTIDGGAFQGHRWARPSVDHLRTLMRLVHNDVHGRKAKGRQARLDVVRYYAKDVLGNLLRQRISQYAESTDRPEL</sequence>
<dbReference type="SUPFAM" id="SSF53756">
    <property type="entry name" value="UDP-Glycosyltransferase/glycogen phosphorylase"/>
    <property type="match status" value="1"/>
</dbReference>
<dbReference type="PANTHER" id="PTHR46656">
    <property type="entry name" value="PUTATIVE-RELATED"/>
    <property type="match status" value="1"/>
</dbReference>
<dbReference type="EMBL" id="CDSF01000001">
    <property type="protein sequence ID" value="CEO94597.1"/>
    <property type="molecule type" value="Genomic_DNA"/>
</dbReference>
<evidence type="ECO:0000313" key="1">
    <source>
        <dbReference type="EMBL" id="CEO94597.1"/>
    </source>
</evidence>
<dbReference type="Pfam" id="PF13692">
    <property type="entry name" value="Glyco_trans_1_4"/>
    <property type="match status" value="1"/>
</dbReference>
<keyword evidence="2" id="KW-1185">Reference proteome</keyword>
<reference evidence="1 2" key="1">
    <citation type="submission" date="2015-02" db="EMBL/GenBank/DDBJ databases">
        <authorList>
            <person name="Chooi Y.-H."/>
        </authorList>
    </citation>
    <scope>NUCLEOTIDE SEQUENCE [LARGE SCALE GENOMIC DNA]</scope>
    <source>
        <strain evidence="1">E3</strain>
    </source>
</reference>
<organism evidence="1 2">
    <name type="scientific">Plasmodiophora brassicae</name>
    <name type="common">Clubroot disease agent</name>
    <dbReference type="NCBI Taxonomy" id="37360"/>
    <lineage>
        <taxon>Eukaryota</taxon>
        <taxon>Sar</taxon>
        <taxon>Rhizaria</taxon>
        <taxon>Endomyxa</taxon>
        <taxon>Phytomyxea</taxon>
        <taxon>Plasmodiophorida</taxon>
        <taxon>Plasmodiophoridae</taxon>
        <taxon>Plasmodiophora</taxon>
    </lineage>
</organism>
<dbReference type="STRING" id="37360.A0A0G4IHP7"/>
<gene>
    <name evidence="1" type="ORF">PBRA_000382</name>
</gene>
<feature type="non-terminal residue" evidence="1">
    <location>
        <position position="1"/>
    </location>
</feature>
<dbReference type="OrthoDB" id="2193793at2759"/>
<dbReference type="Proteomes" id="UP000039324">
    <property type="component" value="Unassembled WGS sequence"/>
</dbReference>
<dbReference type="Gene3D" id="3.40.50.2000">
    <property type="entry name" value="Glycogen Phosphorylase B"/>
    <property type="match status" value="1"/>
</dbReference>
<proteinExistence type="predicted"/>
<dbReference type="PANTHER" id="PTHR46656:SF3">
    <property type="entry name" value="PUTATIVE-RELATED"/>
    <property type="match status" value="1"/>
</dbReference>